<dbReference type="Gene3D" id="3.90.550.10">
    <property type="entry name" value="Spore Coat Polysaccharide Biosynthesis Protein SpsA, Chain A"/>
    <property type="match status" value="1"/>
</dbReference>
<accession>A0A1F7GW67</accession>
<dbReference type="SUPFAM" id="SSF53448">
    <property type="entry name" value="Nucleotide-diphospho-sugar transferases"/>
    <property type="match status" value="1"/>
</dbReference>
<evidence type="ECO:0000313" key="2">
    <source>
        <dbReference type="EMBL" id="OGK23228.1"/>
    </source>
</evidence>
<dbReference type="CDD" id="cd04186">
    <property type="entry name" value="GT_2_like_c"/>
    <property type="match status" value="1"/>
</dbReference>
<sequence length="280" mass="32620">MDVSISIVSYNTKDLLKRCIDSIKKYTQDISYEIIVVDNGSTDGTRNMLRGLKVKTILNNTNLFFSKANNQAFKKAQGRYFLILNSDTYFVDNPVKQLVDYLDTHADVGIAEGLELYEDGTIVETGSRNSSPIIDFYELSIFGKRIADKKKIKDFRFAHISRKRTFEIDVACDAFLMIRSELFKKLKGYDEDLSLYYTENDLCIRSQKMGYKIMHYGECKVMHIVSVSANKLRWKKLDIYYKDMLVYYKKHGKLAVGLFLFIMLHIEKLLLRVFRPNMFA</sequence>
<dbReference type="InterPro" id="IPR029044">
    <property type="entry name" value="Nucleotide-diphossugar_trans"/>
</dbReference>
<dbReference type="InterPro" id="IPR001173">
    <property type="entry name" value="Glyco_trans_2-like"/>
</dbReference>
<proteinExistence type="predicted"/>
<reference evidence="2 3" key="1">
    <citation type="journal article" date="2016" name="Nat. Commun.">
        <title>Thousands of microbial genomes shed light on interconnected biogeochemical processes in an aquifer system.</title>
        <authorList>
            <person name="Anantharaman K."/>
            <person name="Brown C.T."/>
            <person name="Hug L.A."/>
            <person name="Sharon I."/>
            <person name="Castelle C.J."/>
            <person name="Probst A.J."/>
            <person name="Thomas B.C."/>
            <person name="Singh A."/>
            <person name="Wilkins M.J."/>
            <person name="Karaoz U."/>
            <person name="Brodie E.L."/>
            <person name="Williams K.H."/>
            <person name="Hubbard S.S."/>
            <person name="Banfield J.F."/>
        </authorList>
    </citation>
    <scope>NUCLEOTIDE SEQUENCE [LARGE SCALE GENOMIC DNA]</scope>
</reference>
<name>A0A1F7GW67_9BACT</name>
<dbReference type="Proteomes" id="UP000177159">
    <property type="component" value="Unassembled WGS sequence"/>
</dbReference>
<organism evidence="2 3">
    <name type="scientific">Candidatus Roizmanbacteria bacterium RIFCSPHIGHO2_02_FULL_37_24</name>
    <dbReference type="NCBI Taxonomy" id="1802037"/>
    <lineage>
        <taxon>Bacteria</taxon>
        <taxon>Candidatus Roizmaniibacteriota</taxon>
    </lineage>
</organism>
<evidence type="ECO:0000259" key="1">
    <source>
        <dbReference type="Pfam" id="PF00535"/>
    </source>
</evidence>
<protein>
    <recommendedName>
        <fullName evidence="1">Glycosyltransferase 2-like domain-containing protein</fullName>
    </recommendedName>
</protein>
<evidence type="ECO:0000313" key="3">
    <source>
        <dbReference type="Proteomes" id="UP000177159"/>
    </source>
</evidence>
<dbReference type="PANTHER" id="PTHR43179">
    <property type="entry name" value="RHAMNOSYLTRANSFERASE WBBL"/>
    <property type="match status" value="1"/>
</dbReference>
<dbReference type="EMBL" id="MFZM01000024">
    <property type="protein sequence ID" value="OGK23228.1"/>
    <property type="molecule type" value="Genomic_DNA"/>
</dbReference>
<comment type="caution">
    <text evidence="2">The sequence shown here is derived from an EMBL/GenBank/DDBJ whole genome shotgun (WGS) entry which is preliminary data.</text>
</comment>
<dbReference type="PANTHER" id="PTHR43179:SF7">
    <property type="entry name" value="RHAMNOSYLTRANSFERASE WBBL"/>
    <property type="match status" value="1"/>
</dbReference>
<dbReference type="Pfam" id="PF00535">
    <property type="entry name" value="Glycos_transf_2"/>
    <property type="match status" value="1"/>
</dbReference>
<dbReference type="AlphaFoldDB" id="A0A1F7GW67"/>
<gene>
    <name evidence="2" type="ORF">A3C24_01050</name>
</gene>
<feature type="domain" description="Glycosyltransferase 2-like" evidence="1">
    <location>
        <begin position="4"/>
        <end position="185"/>
    </location>
</feature>